<proteinExistence type="inferred from homology"/>
<dbReference type="GO" id="GO:0000176">
    <property type="term" value="C:nuclear exosome (RNase complex)"/>
    <property type="evidence" value="ECO:0007669"/>
    <property type="project" value="TreeGrafter"/>
</dbReference>
<organism evidence="4 5">
    <name type="scientific">Babesia microti (strain RI)</name>
    <dbReference type="NCBI Taxonomy" id="1133968"/>
    <lineage>
        <taxon>Eukaryota</taxon>
        <taxon>Sar</taxon>
        <taxon>Alveolata</taxon>
        <taxon>Apicomplexa</taxon>
        <taxon>Aconoidasida</taxon>
        <taxon>Piroplasmida</taxon>
        <taxon>Babesiidae</taxon>
        <taxon>Babesia</taxon>
    </lineage>
</organism>
<dbReference type="InterPro" id="IPR050080">
    <property type="entry name" value="RNase_PH"/>
</dbReference>
<dbReference type="GO" id="GO:0034475">
    <property type="term" value="P:U4 snRNA 3'-end processing"/>
    <property type="evidence" value="ECO:0007669"/>
    <property type="project" value="TreeGrafter"/>
</dbReference>
<dbReference type="SUPFAM" id="SSF54211">
    <property type="entry name" value="Ribosomal protein S5 domain 2-like"/>
    <property type="match status" value="1"/>
</dbReference>
<dbReference type="OrthoDB" id="27298at2759"/>
<evidence type="ECO:0000259" key="3">
    <source>
        <dbReference type="Pfam" id="PF03725"/>
    </source>
</evidence>
<evidence type="ECO:0000313" key="5">
    <source>
        <dbReference type="Proteomes" id="UP000002899"/>
    </source>
</evidence>
<dbReference type="Pfam" id="PF01138">
    <property type="entry name" value="RNase_PH"/>
    <property type="match status" value="1"/>
</dbReference>
<keyword evidence="5" id="KW-1185">Reference proteome</keyword>
<dbReference type="EMBL" id="FO082872">
    <property type="protein sequence ID" value="CCF73424.1"/>
    <property type="molecule type" value="Genomic_DNA"/>
</dbReference>
<dbReference type="InterPro" id="IPR001247">
    <property type="entry name" value="ExoRNase_PH_dom1"/>
</dbReference>
<dbReference type="PANTHER" id="PTHR11953:SF0">
    <property type="entry name" value="EXOSOME COMPLEX COMPONENT RRP41"/>
    <property type="match status" value="1"/>
</dbReference>
<feature type="domain" description="Exoribonuclease phosphorolytic" evidence="3">
    <location>
        <begin position="158"/>
        <end position="193"/>
    </location>
</feature>
<feature type="domain" description="Exoribonuclease phosphorolytic" evidence="2">
    <location>
        <begin position="21"/>
        <end position="153"/>
    </location>
</feature>
<sequence length="256" mass="28312">MYSLEFVNAAGYRLDGRLCNETRNITVSHGEYATSDGSASIKQGLTHIIVLVKGPSDSTYVKQANQTNFASVLINCDINISNNLSTDIRRGTKLDIITAEISLLIKKVFKSIIIVPLSKRSQITFSVEILDCDGCLKSTIINCCTLALIDAGVAVKSLVFSSSVCYLDKIVLADPTQLETNYSTAELTIATESITNNPIYIDLASKVSEEGFKKMYSSCLKSNKEYSHIFRNYLYKYAENFVNLNNLADRIRNPGQ</sequence>
<name>I7J9Q2_BABMR</name>
<dbReference type="AlphaFoldDB" id="I7J9Q2"/>
<dbReference type="InterPro" id="IPR036345">
    <property type="entry name" value="ExoRNase_PH_dom2_sf"/>
</dbReference>
<dbReference type="SUPFAM" id="SSF55666">
    <property type="entry name" value="Ribonuclease PH domain 2-like"/>
    <property type="match status" value="1"/>
</dbReference>
<dbReference type="GeneID" id="24424048"/>
<dbReference type="GO" id="GO:0005730">
    <property type="term" value="C:nucleolus"/>
    <property type="evidence" value="ECO:0007669"/>
    <property type="project" value="TreeGrafter"/>
</dbReference>
<reference evidence="4 5" key="3">
    <citation type="journal article" date="2016" name="Sci. Rep.">
        <title>Genome-wide diversity and gene expression profiling of Babesia microti isolates identify polymorphic genes that mediate host-pathogen interactions.</title>
        <authorList>
            <person name="Silva J.C."/>
            <person name="Cornillot E."/>
            <person name="McCracken C."/>
            <person name="Usmani-Brown S."/>
            <person name="Dwivedi A."/>
            <person name="Ifeonu O.O."/>
            <person name="Crabtree J."/>
            <person name="Gotia H.T."/>
            <person name="Virji A.Z."/>
            <person name="Reynes C."/>
            <person name="Colinge J."/>
            <person name="Kumar V."/>
            <person name="Lawres L."/>
            <person name="Pazzi J.E."/>
            <person name="Pablo J.V."/>
            <person name="Hung C."/>
            <person name="Brancato J."/>
            <person name="Kumari P."/>
            <person name="Orvis J."/>
            <person name="Tretina K."/>
            <person name="Chibucos M."/>
            <person name="Ott S."/>
            <person name="Sadzewicz L."/>
            <person name="Sengamalay N."/>
            <person name="Shetty A.C."/>
            <person name="Su Q."/>
            <person name="Tallon L."/>
            <person name="Fraser C.M."/>
            <person name="Frutos R."/>
            <person name="Molina D.M."/>
            <person name="Krause P.J."/>
            <person name="Ben Mamoun C."/>
        </authorList>
    </citation>
    <scope>NUCLEOTIDE SEQUENCE [LARGE SCALE GENOMIC DNA]</scope>
    <source>
        <strain evidence="4 5">RI</strain>
    </source>
</reference>
<evidence type="ECO:0000259" key="2">
    <source>
        <dbReference type="Pfam" id="PF01138"/>
    </source>
</evidence>
<dbReference type="Proteomes" id="UP000002899">
    <property type="component" value="Chromosome II"/>
</dbReference>
<dbReference type="InterPro" id="IPR020568">
    <property type="entry name" value="Ribosomal_Su5_D2-typ_SF"/>
</dbReference>
<evidence type="ECO:0000313" key="4">
    <source>
        <dbReference type="EMBL" id="CCF73424.1"/>
    </source>
</evidence>
<dbReference type="OMA" id="ECRINTH"/>
<dbReference type="Pfam" id="PF03725">
    <property type="entry name" value="RNase_PH_C"/>
    <property type="match status" value="1"/>
</dbReference>
<gene>
    <name evidence="4" type="ORF">BMR1_02g01315</name>
</gene>
<dbReference type="KEGG" id="bmic:BMR1_02g01315"/>
<dbReference type="Gene3D" id="3.30.230.70">
    <property type="entry name" value="GHMP Kinase, N-terminal domain"/>
    <property type="match status" value="1"/>
</dbReference>
<reference evidence="4 5" key="1">
    <citation type="journal article" date="2012" name="Nucleic Acids Res.">
        <title>Sequencing of the smallest Apicomplexan genome from the human pathogen Babesia microti.</title>
        <authorList>
            <person name="Cornillot E."/>
            <person name="Hadj-Kaddour K."/>
            <person name="Dassouli A."/>
            <person name="Noel B."/>
            <person name="Ranwez V."/>
            <person name="Vacherie B."/>
            <person name="Augagneur Y."/>
            <person name="Bres V."/>
            <person name="Duclos A."/>
            <person name="Randazzo S."/>
            <person name="Carcy B."/>
            <person name="Debierre-Grockiego F."/>
            <person name="Delbecq S."/>
            <person name="Moubri-Menage K."/>
            <person name="Shams-Eldin H."/>
            <person name="Usmani-Brown S."/>
            <person name="Bringaud F."/>
            <person name="Wincker P."/>
            <person name="Vivares C.P."/>
            <person name="Schwarz R.T."/>
            <person name="Schetters T.P."/>
            <person name="Krause P.J."/>
            <person name="Gorenflot A."/>
            <person name="Berry V."/>
            <person name="Barbe V."/>
            <person name="Ben Mamoun C."/>
        </authorList>
    </citation>
    <scope>NUCLEOTIDE SEQUENCE [LARGE SCALE GENOMIC DNA]</scope>
    <source>
        <strain evidence="4 5">RI</strain>
    </source>
</reference>
<comment type="similarity">
    <text evidence="1">Belongs to the RNase PH family.</text>
</comment>
<dbReference type="GO" id="GO:0071051">
    <property type="term" value="P:poly(A)-dependent snoRNA 3'-end processing"/>
    <property type="evidence" value="ECO:0007669"/>
    <property type="project" value="TreeGrafter"/>
</dbReference>
<evidence type="ECO:0000256" key="1">
    <source>
        <dbReference type="ARBA" id="ARBA00006678"/>
    </source>
</evidence>
<dbReference type="GO" id="GO:0003723">
    <property type="term" value="F:RNA binding"/>
    <property type="evidence" value="ECO:0007669"/>
    <property type="project" value="TreeGrafter"/>
</dbReference>
<reference evidence="4 5" key="2">
    <citation type="journal article" date="2013" name="PLoS ONE">
        <title>Whole genome mapping and re-organization of the nuclear and mitochondrial genomes of Babesia microti isolates.</title>
        <authorList>
            <person name="Cornillot E."/>
            <person name="Dassouli A."/>
            <person name="Garg A."/>
            <person name="Pachikara N."/>
            <person name="Randazzo S."/>
            <person name="Depoix D."/>
            <person name="Carcy B."/>
            <person name="Delbecq S."/>
            <person name="Frutos R."/>
            <person name="Silva J.C."/>
            <person name="Sutton R."/>
            <person name="Krause P.J."/>
            <person name="Mamoun C.B."/>
        </authorList>
    </citation>
    <scope>NUCLEOTIDE SEQUENCE [LARGE SCALE GENOMIC DNA]</scope>
    <source>
        <strain evidence="4 5">RI</strain>
    </source>
</reference>
<accession>I7J9Q2</accession>
<dbReference type="PANTHER" id="PTHR11953">
    <property type="entry name" value="EXOSOME COMPLEX COMPONENT"/>
    <property type="match status" value="1"/>
</dbReference>
<dbReference type="GO" id="GO:0000177">
    <property type="term" value="C:cytoplasmic exosome (RNase complex)"/>
    <property type="evidence" value="ECO:0007669"/>
    <property type="project" value="TreeGrafter"/>
</dbReference>
<protein>
    <submittedName>
        <fullName evidence="4">Exosome complex component RRP41</fullName>
    </submittedName>
</protein>
<dbReference type="RefSeq" id="XP_012648033.1">
    <property type="nucleotide sequence ID" value="XM_012792579.1"/>
</dbReference>
<dbReference type="GO" id="GO:0071028">
    <property type="term" value="P:nuclear mRNA surveillance"/>
    <property type="evidence" value="ECO:0007669"/>
    <property type="project" value="TreeGrafter"/>
</dbReference>
<dbReference type="InterPro" id="IPR027408">
    <property type="entry name" value="PNPase/RNase_PH_dom_sf"/>
</dbReference>
<dbReference type="InterPro" id="IPR015847">
    <property type="entry name" value="ExoRNase_PH_dom2"/>
</dbReference>
<dbReference type="VEuPathDB" id="PiroplasmaDB:BMR1_02g01315"/>
<dbReference type="GO" id="GO:0016075">
    <property type="term" value="P:rRNA catabolic process"/>
    <property type="evidence" value="ECO:0007669"/>
    <property type="project" value="TreeGrafter"/>
</dbReference>